<feature type="compositionally biased region" description="Basic and acidic residues" evidence="1">
    <location>
        <begin position="366"/>
        <end position="398"/>
    </location>
</feature>
<comment type="caution">
    <text evidence="2">The sequence shown here is derived from an EMBL/GenBank/DDBJ whole genome shotgun (WGS) entry which is preliminary data.</text>
</comment>
<dbReference type="AlphaFoldDB" id="A0AAD7EEQ3"/>
<keyword evidence="3" id="KW-1185">Reference proteome</keyword>
<feature type="region of interest" description="Disordered" evidence="1">
    <location>
        <begin position="355"/>
        <end position="417"/>
    </location>
</feature>
<evidence type="ECO:0000313" key="3">
    <source>
        <dbReference type="Proteomes" id="UP001218218"/>
    </source>
</evidence>
<feature type="compositionally biased region" description="Low complexity" evidence="1">
    <location>
        <begin position="221"/>
        <end position="232"/>
    </location>
</feature>
<evidence type="ECO:0000313" key="2">
    <source>
        <dbReference type="EMBL" id="KAJ7318611.1"/>
    </source>
</evidence>
<proteinExistence type="predicted"/>
<dbReference type="EMBL" id="JARIHO010000057">
    <property type="protein sequence ID" value="KAJ7318611.1"/>
    <property type="molecule type" value="Genomic_DNA"/>
</dbReference>
<protein>
    <submittedName>
        <fullName evidence="2">Uncharacterized protein</fullName>
    </submittedName>
</protein>
<dbReference type="Proteomes" id="UP001218218">
    <property type="component" value="Unassembled WGS sequence"/>
</dbReference>
<feature type="region of interest" description="Disordered" evidence="1">
    <location>
        <begin position="1"/>
        <end position="62"/>
    </location>
</feature>
<gene>
    <name evidence="2" type="ORF">DFH08DRAFT_819886</name>
</gene>
<feature type="compositionally biased region" description="Basic and acidic residues" evidence="1">
    <location>
        <begin position="732"/>
        <end position="748"/>
    </location>
</feature>
<accession>A0AAD7EEQ3</accession>
<evidence type="ECO:0000256" key="1">
    <source>
        <dbReference type="SAM" id="MobiDB-lite"/>
    </source>
</evidence>
<name>A0AAD7EEQ3_9AGAR</name>
<reference evidence="2" key="1">
    <citation type="submission" date="2023-03" db="EMBL/GenBank/DDBJ databases">
        <title>Massive genome expansion in bonnet fungi (Mycena s.s.) driven by repeated elements and novel gene families across ecological guilds.</title>
        <authorList>
            <consortium name="Lawrence Berkeley National Laboratory"/>
            <person name="Harder C.B."/>
            <person name="Miyauchi S."/>
            <person name="Viragh M."/>
            <person name="Kuo A."/>
            <person name="Thoen E."/>
            <person name="Andreopoulos B."/>
            <person name="Lu D."/>
            <person name="Skrede I."/>
            <person name="Drula E."/>
            <person name="Henrissat B."/>
            <person name="Morin E."/>
            <person name="Kohler A."/>
            <person name="Barry K."/>
            <person name="LaButti K."/>
            <person name="Morin E."/>
            <person name="Salamov A."/>
            <person name="Lipzen A."/>
            <person name="Mereny Z."/>
            <person name="Hegedus B."/>
            <person name="Baldrian P."/>
            <person name="Stursova M."/>
            <person name="Weitz H."/>
            <person name="Taylor A."/>
            <person name="Grigoriev I.V."/>
            <person name="Nagy L.G."/>
            <person name="Martin F."/>
            <person name="Kauserud H."/>
        </authorList>
    </citation>
    <scope>NUCLEOTIDE SEQUENCE</scope>
    <source>
        <strain evidence="2">CBHHK002</strain>
    </source>
</reference>
<feature type="compositionally biased region" description="Basic residues" evidence="1">
    <location>
        <begin position="261"/>
        <end position="272"/>
    </location>
</feature>
<feature type="compositionally biased region" description="Low complexity" evidence="1">
    <location>
        <begin position="27"/>
        <end position="62"/>
    </location>
</feature>
<organism evidence="2 3">
    <name type="scientific">Mycena albidolilacea</name>
    <dbReference type="NCBI Taxonomy" id="1033008"/>
    <lineage>
        <taxon>Eukaryota</taxon>
        <taxon>Fungi</taxon>
        <taxon>Dikarya</taxon>
        <taxon>Basidiomycota</taxon>
        <taxon>Agaricomycotina</taxon>
        <taxon>Agaricomycetes</taxon>
        <taxon>Agaricomycetidae</taxon>
        <taxon>Agaricales</taxon>
        <taxon>Marasmiineae</taxon>
        <taxon>Mycenaceae</taxon>
        <taxon>Mycena</taxon>
    </lineage>
</organism>
<sequence length="748" mass="78315">MTNPKPTSYADRAAVTSDRVTRAAKRASSVPTSDPAAPTAATPAAETTTTPLPTVAETAAAPPDSSTTLMAAVFAPAPIAVAATAIPAPATTAAVTPVTAAVPIVAPTLVPVASAVVAALDAARAKTAAPAAKASVPATKAVIAPTAKAAATSAKPAAVPTSAAAAPVAPAATTESVAAPASTHASTVPPQCLVVTTPLCTTQATPAASCPVAPPTPATPAPTLVVPAATSTSRARSPGPDFPPTPNSSGAPPKSHEQKRKEKGKAKAKGKPRTISTAFQATHTALVPCAPSPISPTPSPTHSDDEDFLGDGCTSYDLDADLNRALTMSVGQPTNMDTGALSSRRAIARLLVDSSTRDAPASPPKRLCDDREGREEAQECCDPELRDAQERRRPEHRPTFNRYPPAYNTRDGNPPQGSFVPHRPLLTRAVYGMTGGVLFRNHPTGQLRQWNEVPQLKVVATISGGNGDRIQTAEQVRANLAGRFNLPPEELLIGTPGLAERNGPDPIAWLIAGFSVVHAQTLINIGCLCSDTLTMFFHEYQPQITGFVGTFYGFTIPESNAALAHRTIVAATVADPAIARFIRAHCDTFPVDPTAEECLVRFGEHIDTVVINLLSPRGPFVAWNVYIRPPTTDEDVFAELLGLFRLLVINTPFHGQGRIYPCPLHCNICLSIDHPTNLCLLPSVPGWLGPTPETIGTLLDATREVLNPRTKRPGNRPRDDTNNKGKGKGPGKGKDRDDRKGGDRRRGN</sequence>
<feature type="region of interest" description="Disordered" evidence="1">
    <location>
        <begin position="205"/>
        <end position="274"/>
    </location>
</feature>
<feature type="region of interest" description="Disordered" evidence="1">
    <location>
        <begin position="702"/>
        <end position="748"/>
    </location>
</feature>